<keyword evidence="2" id="KW-1185">Reference proteome</keyword>
<dbReference type="AlphaFoldDB" id="A0A8X6NQG7"/>
<protein>
    <submittedName>
        <fullName evidence="1">General transcription factor II-I repeat domain-containing protein 2A</fullName>
    </submittedName>
</protein>
<dbReference type="OrthoDB" id="1101576at2759"/>
<dbReference type="PANTHER" id="PTHR45913">
    <property type="entry name" value="EPM2A-INTERACTING PROTEIN 1"/>
    <property type="match status" value="1"/>
</dbReference>
<evidence type="ECO:0000313" key="2">
    <source>
        <dbReference type="Proteomes" id="UP000887013"/>
    </source>
</evidence>
<dbReference type="PANTHER" id="PTHR45913:SF5">
    <property type="entry name" value="GENERAL TRANSCRIPTION FACTOR II-I REPEAT DOMAIN-CONTAINING PROTEIN 2A-LIKE PROTEIN"/>
    <property type="match status" value="1"/>
</dbReference>
<proteinExistence type="predicted"/>
<dbReference type="EMBL" id="BMAW01060952">
    <property type="protein sequence ID" value="GFT28813.1"/>
    <property type="molecule type" value="Genomic_DNA"/>
</dbReference>
<sequence length="119" mass="14047">MLEDTEWLPEFAIFTGLLCQMSNLIGKMQGENQFIVDICAHLKDFKLKLNMFAGQLDKTDLSHFPRLNSIPLVNEDKLKNNEDVLKKLHFQFERIFRDFRTIQAALDIFEMSFNVNYEQ</sequence>
<accession>A0A8X6NQG7</accession>
<evidence type="ECO:0000313" key="1">
    <source>
        <dbReference type="EMBL" id="GFT28813.1"/>
    </source>
</evidence>
<name>A0A8X6NQG7_NEPPI</name>
<organism evidence="1 2">
    <name type="scientific">Nephila pilipes</name>
    <name type="common">Giant wood spider</name>
    <name type="synonym">Nephila maculata</name>
    <dbReference type="NCBI Taxonomy" id="299642"/>
    <lineage>
        <taxon>Eukaryota</taxon>
        <taxon>Metazoa</taxon>
        <taxon>Ecdysozoa</taxon>
        <taxon>Arthropoda</taxon>
        <taxon>Chelicerata</taxon>
        <taxon>Arachnida</taxon>
        <taxon>Araneae</taxon>
        <taxon>Araneomorphae</taxon>
        <taxon>Entelegynae</taxon>
        <taxon>Araneoidea</taxon>
        <taxon>Nephilidae</taxon>
        <taxon>Nephila</taxon>
    </lineage>
</organism>
<reference evidence="1" key="1">
    <citation type="submission" date="2020-08" db="EMBL/GenBank/DDBJ databases">
        <title>Multicomponent nature underlies the extraordinary mechanical properties of spider dragline silk.</title>
        <authorList>
            <person name="Kono N."/>
            <person name="Nakamura H."/>
            <person name="Mori M."/>
            <person name="Yoshida Y."/>
            <person name="Ohtoshi R."/>
            <person name="Malay A.D."/>
            <person name="Moran D.A.P."/>
            <person name="Tomita M."/>
            <person name="Numata K."/>
            <person name="Arakawa K."/>
        </authorList>
    </citation>
    <scope>NUCLEOTIDE SEQUENCE</scope>
</reference>
<comment type="caution">
    <text evidence="1">The sequence shown here is derived from an EMBL/GenBank/DDBJ whole genome shotgun (WGS) entry which is preliminary data.</text>
</comment>
<gene>
    <name evidence="1" type="primary">GTF2IRD2_294</name>
    <name evidence="1" type="ORF">NPIL_410661</name>
</gene>
<dbReference type="Proteomes" id="UP000887013">
    <property type="component" value="Unassembled WGS sequence"/>
</dbReference>